<feature type="compositionally biased region" description="Low complexity" evidence="1">
    <location>
        <begin position="83"/>
        <end position="94"/>
    </location>
</feature>
<name>A0ABU8S6N7_9SPHN</name>
<comment type="caution">
    <text evidence="2">The sequence shown here is derived from an EMBL/GenBank/DDBJ whole genome shotgun (WGS) entry which is preliminary data.</text>
</comment>
<accession>A0ABU8S6N7</accession>
<evidence type="ECO:0008006" key="4">
    <source>
        <dbReference type="Google" id="ProtNLM"/>
    </source>
</evidence>
<organism evidence="2 3">
    <name type="scientific">Novosphingobium aquae</name>
    <dbReference type="NCBI Taxonomy" id="3133435"/>
    <lineage>
        <taxon>Bacteria</taxon>
        <taxon>Pseudomonadati</taxon>
        <taxon>Pseudomonadota</taxon>
        <taxon>Alphaproteobacteria</taxon>
        <taxon>Sphingomonadales</taxon>
        <taxon>Sphingomonadaceae</taxon>
        <taxon>Novosphingobium</taxon>
    </lineage>
</organism>
<reference evidence="2 3" key="1">
    <citation type="submission" date="2024-03" db="EMBL/GenBank/DDBJ databases">
        <authorList>
            <person name="Jo J.-H."/>
        </authorList>
    </citation>
    <scope>NUCLEOTIDE SEQUENCE [LARGE SCALE GENOMIC DNA]</scope>
    <source>
        <strain evidence="2 3">AS3R-12</strain>
    </source>
</reference>
<evidence type="ECO:0000256" key="1">
    <source>
        <dbReference type="SAM" id="MobiDB-lite"/>
    </source>
</evidence>
<keyword evidence="3" id="KW-1185">Reference proteome</keyword>
<evidence type="ECO:0000313" key="3">
    <source>
        <dbReference type="Proteomes" id="UP001379235"/>
    </source>
</evidence>
<protein>
    <recommendedName>
        <fullName evidence="4">PilZ domain-containing protein</fullName>
    </recommendedName>
</protein>
<proteinExistence type="predicted"/>
<dbReference type="Proteomes" id="UP001379235">
    <property type="component" value="Unassembled WGS sequence"/>
</dbReference>
<dbReference type="EMBL" id="JBBHJY010000002">
    <property type="protein sequence ID" value="MEJ6009630.1"/>
    <property type="molecule type" value="Genomic_DNA"/>
</dbReference>
<evidence type="ECO:0000313" key="2">
    <source>
        <dbReference type="EMBL" id="MEJ6009630.1"/>
    </source>
</evidence>
<sequence>MLKDMPPLGARIEGMSDVRMGDAITLLLPCLEPKLSNVVWQDSSSAGVEFDHPLHGEVFKELVRDYAPSRPSFEPVPMPMPAAMPASRPMRAAA</sequence>
<dbReference type="RefSeq" id="WP_339965801.1">
    <property type="nucleotide sequence ID" value="NZ_JBBHJY010000002.1"/>
</dbReference>
<gene>
    <name evidence="2" type="ORF">WG900_06835</name>
</gene>
<feature type="region of interest" description="Disordered" evidence="1">
    <location>
        <begin position="74"/>
        <end position="94"/>
    </location>
</feature>